<feature type="signal peptide" evidence="1">
    <location>
        <begin position="1"/>
        <end position="28"/>
    </location>
</feature>
<keyword evidence="4" id="KW-1185">Reference proteome</keyword>
<reference evidence="3 4" key="1">
    <citation type="submission" date="2018-08" db="EMBL/GenBank/DDBJ databases">
        <title>A genome reference for cultivated species of the human gut microbiota.</title>
        <authorList>
            <person name="Zou Y."/>
            <person name="Xue W."/>
            <person name="Luo G."/>
        </authorList>
    </citation>
    <scope>NUCLEOTIDE SEQUENCE [LARGE SCALE GENOMIC DNA]</scope>
    <source>
        <strain evidence="3 4">AF24-2</strain>
    </source>
</reference>
<feature type="domain" description="BT-3987-like N-terminal" evidence="2">
    <location>
        <begin position="45"/>
        <end position="152"/>
    </location>
</feature>
<dbReference type="Proteomes" id="UP000285864">
    <property type="component" value="Unassembled WGS sequence"/>
</dbReference>
<dbReference type="Gene3D" id="2.60.40.1740">
    <property type="entry name" value="hypothetical protein (bacova_03559)"/>
    <property type="match status" value="1"/>
</dbReference>
<dbReference type="RefSeq" id="WP_007566803.1">
    <property type="nucleotide sequence ID" value="NZ_CABKNL010000060.1"/>
</dbReference>
<name>A0A412GV43_9BACT</name>
<dbReference type="GO" id="GO:0004553">
    <property type="term" value="F:hydrolase activity, hydrolyzing O-glycosyl compounds"/>
    <property type="evidence" value="ECO:0007669"/>
    <property type="project" value="UniProtKB-ARBA"/>
</dbReference>
<dbReference type="Pfam" id="PF08522">
    <property type="entry name" value="BT_3987-like_N"/>
    <property type="match status" value="1"/>
</dbReference>
<evidence type="ECO:0000313" key="3">
    <source>
        <dbReference type="EMBL" id="RGR98719.1"/>
    </source>
</evidence>
<sequence length="404" mass="44987">MKRKNYIKIWLLSAVIAGLGAFTSCDNAEYDVLDTHAFIKEALSGTSSKVNVSVDGESKTTLNIHLSDLSTTDNHYKLVVDPSVLDEFNRQNGTSYITLPKGQYILPEDILIKAGEYNAEETEITLEAFSDEMMKSGESYALPLRLVAKDGALPAMDNTGSFVILAESTIRFSAPMFVGGAKLFSQSYIDNPETYAQYTIEVRFQVSDTDNRNRAVFSTDDGGSDKKRYILLRFEDPNAENPDHPLHSLVQIQLHDGMYVNPSHHFEVNKWQHLAVTFDGMNYKIYVNGVDSGTLACSDPCRTFTSINWFTDGDGNQSGWWGSCKILVSEARIWSVARSAVQIQNSMVQVSPSSEGLEAYWRLNEGEGKNFVDATGHNHSLTTSKDVVWVHDILSTDESTAWPE</sequence>
<evidence type="ECO:0000256" key="1">
    <source>
        <dbReference type="SAM" id="SignalP"/>
    </source>
</evidence>
<dbReference type="AlphaFoldDB" id="A0A412GV43"/>
<protein>
    <submittedName>
        <fullName evidence="3">DUF1735 domain-containing protein</fullName>
    </submittedName>
</protein>
<organism evidence="3 4">
    <name type="scientific">Phocaeicola coprocola</name>
    <dbReference type="NCBI Taxonomy" id="310298"/>
    <lineage>
        <taxon>Bacteria</taxon>
        <taxon>Pseudomonadati</taxon>
        <taxon>Bacteroidota</taxon>
        <taxon>Bacteroidia</taxon>
        <taxon>Bacteroidales</taxon>
        <taxon>Bacteroidaceae</taxon>
        <taxon>Phocaeicola</taxon>
    </lineage>
</organism>
<feature type="chain" id="PRO_5019188810" evidence="1">
    <location>
        <begin position="29"/>
        <end position="404"/>
    </location>
</feature>
<dbReference type="Gene3D" id="2.60.120.200">
    <property type="match status" value="1"/>
</dbReference>
<accession>A0A412GV43</accession>
<gene>
    <name evidence="3" type="ORF">DWY20_03890</name>
</gene>
<keyword evidence="1" id="KW-0732">Signal</keyword>
<dbReference type="EMBL" id="QRUU01000010">
    <property type="protein sequence ID" value="RGR98719.1"/>
    <property type="molecule type" value="Genomic_DNA"/>
</dbReference>
<dbReference type="GO" id="GO:0005975">
    <property type="term" value="P:carbohydrate metabolic process"/>
    <property type="evidence" value="ECO:0007669"/>
    <property type="project" value="UniProtKB-ARBA"/>
</dbReference>
<dbReference type="InterPro" id="IPR013320">
    <property type="entry name" value="ConA-like_dom_sf"/>
</dbReference>
<dbReference type="InterPro" id="IPR013728">
    <property type="entry name" value="BT_3987-like_N"/>
</dbReference>
<dbReference type="PROSITE" id="PS51257">
    <property type="entry name" value="PROKAR_LIPOPROTEIN"/>
    <property type="match status" value="1"/>
</dbReference>
<comment type="caution">
    <text evidence="3">The sequence shown here is derived from an EMBL/GenBank/DDBJ whole genome shotgun (WGS) entry which is preliminary data.</text>
</comment>
<evidence type="ECO:0000259" key="2">
    <source>
        <dbReference type="Pfam" id="PF08522"/>
    </source>
</evidence>
<dbReference type="SUPFAM" id="SSF49899">
    <property type="entry name" value="Concanavalin A-like lectins/glucanases"/>
    <property type="match status" value="1"/>
</dbReference>
<proteinExistence type="predicted"/>
<evidence type="ECO:0000313" key="4">
    <source>
        <dbReference type="Proteomes" id="UP000285864"/>
    </source>
</evidence>
<dbReference type="Pfam" id="PF13385">
    <property type="entry name" value="Laminin_G_3"/>
    <property type="match status" value="1"/>
</dbReference>